<reference evidence="1" key="1">
    <citation type="submission" date="2024-07" db="EMBL/GenBank/DDBJ databases">
        <authorList>
            <person name="Li X.-J."/>
            <person name="Wang X."/>
        </authorList>
    </citation>
    <scope>NUCLEOTIDE SEQUENCE</scope>
    <source>
        <strain evidence="1">HSP-334</strain>
    </source>
</reference>
<proteinExistence type="predicted"/>
<evidence type="ECO:0000313" key="1">
    <source>
        <dbReference type="EMBL" id="XDU66219.1"/>
    </source>
</evidence>
<dbReference type="AlphaFoldDB" id="A0AB39VG24"/>
<gene>
    <name evidence="1" type="ORF">AB8B22_07285</name>
</gene>
<sequence>MEKYNINLGFHYMKSRLQKFYLNREYKIENPFKVKKQMKIVIKKD</sequence>
<protein>
    <submittedName>
        <fullName evidence="1">Uncharacterized protein</fullName>
    </submittedName>
</protein>
<dbReference type="EMBL" id="CP165644">
    <property type="protein sequence ID" value="XDU66219.1"/>
    <property type="molecule type" value="Genomic_DNA"/>
</dbReference>
<name>A0AB39VG24_9FUSO</name>
<dbReference type="KEGG" id="lrug:AB8B22_07285"/>
<organism evidence="1">
    <name type="scientific">Leptotrichia rugosa</name>
    <dbReference type="NCBI Taxonomy" id="3239302"/>
    <lineage>
        <taxon>Bacteria</taxon>
        <taxon>Fusobacteriati</taxon>
        <taxon>Fusobacteriota</taxon>
        <taxon>Fusobacteriia</taxon>
        <taxon>Fusobacteriales</taxon>
        <taxon>Leptotrichiaceae</taxon>
        <taxon>Leptotrichia</taxon>
    </lineage>
</organism>
<accession>A0AB39VG24</accession>
<dbReference type="RefSeq" id="WP_369710614.1">
    <property type="nucleotide sequence ID" value="NZ_CP165644.1"/>
</dbReference>